<reference evidence="1 2" key="1">
    <citation type="submission" date="2023-10" db="EMBL/GenBank/DDBJ databases">
        <authorList>
            <person name="Robby Concha-Eloko"/>
            <person name="Pilar Barberan- Martinez"/>
            <person name="Rafael Sanjuan"/>
            <person name="Pilar Domingo-Calap"/>
        </authorList>
    </citation>
    <scope>NUCLEOTIDE SEQUENCE [LARGE SCALE GENOMIC DNA]</scope>
</reference>
<gene>
    <name evidence="1" type="ORF">K44PH129C1_LOCUS27</name>
</gene>
<evidence type="ECO:0000313" key="1">
    <source>
        <dbReference type="EMBL" id="CAK6596819.1"/>
    </source>
</evidence>
<evidence type="ECO:0000313" key="2">
    <source>
        <dbReference type="Proteomes" id="UP001497442"/>
    </source>
</evidence>
<sequence length="125" mass="14591">MSMVTTLVALSQFFRTLAVRMRNKAVRAIEDRIDVIQERQVKLEERRSALMVDCHSSHYKKVEALKAWREAELARIEKEFEAKAGKENARFQEQKRTIAVISQAKSDELKRELVMLRTELDALTK</sequence>
<proteinExistence type="predicted"/>
<keyword evidence="2" id="KW-1185">Reference proteome</keyword>
<dbReference type="Proteomes" id="UP001497442">
    <property type="component" value="Chromosome"/>
</dbReference>
<organism evidence="1 2">
    <name type="scientific">Klebsiella phage vB_Kpl_K44PH129C1</name>
    <dbReference type="NCBI Taxonomy" id="3071657"/>
    <lineage>
        <taxon>Viruses</taxon>
        <taxon>Duplodnaviria</taxon>
        <taxon>Heunggongvirae</taxon>
        <taxon>Uroviricota</taxon>
        <taxon>Caudoviricetes</taxon>
        <taxon>Autographivirales</taxon>
        <taxon>Autosignataviridae</taxon>
        <taxon>Molineuxvirinae</taxon>
        <taxon>Ulipvirus</taxon>
        <taxon>Ulipvirus K44PH129C1</taxon>
    </lineage>
</organism>
<accession>A0AAV1MF47</accession>
<name>A0AAV1MF47_9CAUD</name>
<dbReference type="EMBL" id="OY978837">
    <property type="protein sequence ID" value="CAK6596819.1"/>
    <property type="molecule type" value="Genomic_DNA"/>
</dbReference>
<protein>
    <submittedName>
        <fullName evidence="1">Polysaccharide chain length determinant protein</fullName>
    </submittedName>
</protein>